<dbReference type="GO" id="GO:0005576">
    <property type="term" value="C:extracellular region"/>
    <property type="evidence" value="ECO:0007669"/>
    <property type="project" value="InterPro"/>
</dbReference>
<dbReference type="InterPro" id="IPR001283">
    <property type="entry name" value="CRISP-related"/>
</dbReference>
<keyword evidence="3" id="KW-1185">Reference proteome</keyword>
<accession>A0A1Z3HKD2</accession>
<dbReference type="STRING" id="1641165.XM38_17705"/>
<dbReference type="InterPro" id="IPR014044">
    <property type="entry name" value="CAP_dom"/>
</dbReference>
<dbReference type="InterPro" id="IPR035940">
    <property type="entry name" value="CAP_sf"/>
</dbReference>
<evidence type="ECO:0000259" key="1">
    <source>
        <dbReference type="SMART" id="SM00198"/>
    </source>
</evidence>
<feature type="domain" description="SCP" evidence="1">
    <location>
        <begin position="31"/>
        <end position="168"/>
    </location>
</feature>
<proteinExistence type="predicted"/>
<evidence type="ECO:0000313" key="2">
    <source>
        <dbReference type="EMBL" id="ASC70774.1"/>
    </source>
</evidence>
<dbReference type="PANTHER" id="PTHR10334">
    <property type="entry name" value="CYSTEINE-RICH SECRETORY PROTEIN-RELATED"/>
    <property type="match status" value="1"/>
</dbReference>
<dbReference type="FunFam" id="3.40.33.10:FF:000010">
    <property type="entry name" value="Predicted protein"/>
    <property type="match status" value="1"/>
</dbReference>
<reference evidence="2 3" key="1">
    <citation type="journal article" date="2016" name="Biochim. Biophys. Acta">
        <title>Characterization of red-shifted phycobilisomes isolated from the chlorophyll f-containing cyanobacterium Halomicronema hongdechloris.</title>
        <authorList>
            <person name="Li Y."/>
            <person name="Lin Y."/>
            <person name="Garvey C.J."/>
            <person name="Birch D."/>
            <person name="Corkery R.W."/>
            <person name="Loughlin P.C."/>
            <person name="Scheer H."/>
            <person name="Willows R.D."/>
            <person name="Chen M."/>
        </authorList>
    </citation>
    <scope>NUCLEOTIDE SEQUENCE [LARGE SCALE GENOMIC DNA]</scope>
    <source>
        <strain evidence="2 3">C2206</strain>
    </source>
</reference>
<evidence type="ECO:0000313" key="3">
    <source>
        <dbReference type="Proteomes" id="UP000191901"/>
    </source>
</evidence>
<dbReference type="EMBL" id="CP021983">
    <property type="protein sequence ID" value="ASC70774.1"/>
    <property type="molecule type" value="Genomic_DNA"/>
</dbReference>
<gene>
    <name evidence="2" type="ORF">XM38_017210</name>
</gene>
<dbReference type="KEGG" id="hhg:XM38_017210"/>
<organism evidence="2 3">
    <name type="scientific">Halomicronema hongdechloris C2206</name>
    <dbReference type="NCBI Taxonomy" id="1641165"/>
    <lineage>
        <taxon>Bacteria</taxon>
        <taxon>Bacillati</taxon>
        <taxon>Cyanobacteriota</taxon>
        <taxon>Cyanophyceae</taxon>
        <taxon>Nodosilineales</taxon>
        <taxon>Nodosilineaceae</taxon>
        <taxon>Halomicronema</taxon>
    </lineage>
</organism>
<dbReference type="SUPFAM" id="SSF55797">
    <property type="entry name" value="PR-1-like"/>
    <property type="match status" value="1"/>
</dbReference>
<sequence>MGVSLKAIDYGMVAAMALALIAGPGNALADSEATVLLEAHNRYREDVGVPPLAWSPPLAESAQAWAEHLAATNSFAHSAAGGYGENIWKGTAGAYELSDMVDSWGAEKQYFVSDGVFPAVATTGNWRDVGHYTQIIWRQTTEVGCGLASGQGWDVLVCQYTPPGNYIGQPPL</sequence>
<dbReference type="RefSeq" id="WP_088429500.1">
    <property type="nucleotide sequence ID" value="NZ_CP021983.2"/>
</dbReference>
<dbReference type="SMART" id="SM00198">
    <property type="entry name" value="SCP"/>
    <property type="match status" value="1"/>
</dbReference>
<protein>
    <recommendedName>
        <fullName evidence="1">SCP domain-containing protein</fullName>
    </recommendedName>
</protein>
<dbReference type="Gene3D" id="3.40.33.10">
    <property type="entry name" value="CAP"/>
    <property type="match status" value="1"/>
</dbReference>
<name>A0A1Z3HKD2_9CYAN</name>
<dbReference type="OrthoDB" id="9794228at2"/>
<dbReference type="PROSITE" id="PS01010">
    <property type="entry name" value="CRISP_2"/>
    <property type="match status" value="1"/>
</dbReference>
<dbReference type="AlphaFoldDB" id="A0A1Z3HKD2"/>
<dbReference type="Pfam" id="PF00188">
    <property type="entry name" value="CAP"/>
    <property type="match status" value="1"/>
</dbReference>
<dbReference type="PRINTS" id="PR00837">
    <property type="entry name" value="V5TPXLIKE"/>
</dbReference>
<dbReference type="PROSITE" id="PS01009">
    <property type="entry name" value="CRISP_1"/>
    <property type="match status" value="1"/>
</dbReference>
<dbReference type="InterPro" id="IPR018244">
    <property type="entry name" value="Allrgn_V5/Tpx1_CS"/>
</dbReference>
<dbReference type="Proteomes" id="UP000191901">
    <property type="component" value="Chromosome"/>
</dbReference>